<feature type="chain" id="PRO_5014992000" description="Dystroglycan-type cadherin-like domain-containing protein" evidence="1">
    <location>
        <begin position="28"/>
        <end position="390"/>
    </location>
</feature>
<accession>A0A2K8Z9I7</accession>
<gene>
    <name evidence="2" type="ORF">CWM47_34560</name>
</gene>
<reference evidence="2 3" key="1">
    <citation type="submission" date="2017-11" db="EMBL/GenBank/DDBJ databases">
        <title>Taxonomic description and genome sequences of Spirosoma HA7 sp. nov., isolated from pollen microhabitat of Corylus avellana.</title>
        <authorList>
            <person name="Ambika Manirajan B."/>
            <person name="Suarez C."/>
            <person name="Ratering S."/>
            <person name="Geissler-Plaum R."/>
            <person name="Cardinale M."/>
            <person name="Sylvia S."/>
        </authorList>
    </citation>
    <scope>NUCLEOTIDE SEQUENCE [LARGE SCALE GENOMIC DNA]</scope>
    <source>
        <strain evidence="2 3">HA7</strain>
    </source>
</reference>
<evidence type="ECO:0000256" key="1">
    <source>
        <dbReference type="SAM" id="SignalP"/>
    </source>
</evidence>
<name>A0A2K8Z9I7_9BACT</name>
<dbReference type="GO" id="GO:0016020">
    <property type="term" value="C:membrane"/>
    <property type="evidence" value="ECO:0007669"/>
    <property type="project" value="InterPro"/>
</dbReference>
<evidence type="ECO:0000313" key="2">
    <source>
        <dbReference type="EMBL" id="AUD06525.1"/>
    </source>
</evidence>
<feature type="signal peptide" evidence="1">
    <location>
        <begin position="1"/>
        <end position="27"/>
    </location>
</feature>
<dbReference type="Gene3D" id="2.60.40.680">
    <property type="match status" value="1"/>
</dbReference>
<dbReference type="Pfam" id="PF05345">
    <property type="entry name" value="He_PIG"/>
    <property type="match status" value="1"/>
</dbReference>
<dbReference type="Proteomes" id="UP000232883">
    <property type="component" value="Chromosome"/>
</dbReference>
<dbReference type="InterPro" id="IPR015919">
    <property type="entry name" value="Cadherin-like_sf"/>
</dbReference>
<protein>
    <recommendedName>
        <fullName evidence="4">Dystroglycan-type cadherin-like domain-containing protein</fullName>
    </recommendedName>
</protein>
<dbReference type="InterPro" id="IPR013783">
    <property type="entry name" value="Ig-like_fold"/>
</dbReference>
<dbReference type="RefSeq" id="WP_100993066.1">
    <property type="nucleotide sequence ID" value="NZ_CP025096.1"/>
</dbReference>
<dbReference type="EMBL" id="CP025096">
    <property type="protein sequence ID" value="AUD06525.1"/>
    <property type="molecule type" value="Genomic_DNA"/>
</dbReference>
<organism evidence="2 3">
    <name type="scientific">Spirosoma pollinicola</name>
    <dbReference type="NCBI Taxonomy" id="2057025"/>
    <lineage>
        <taxon>Bacteria</taxon>
        <taxon>Pseudomonadati</taxon>
        <taxon>Bacteroidota</taxon>
        <taxon>Cytophagia</taxon>
        <taxon>Cytophagales</taxon>
        <taxon>Cytophagaceae</taxon>
        <taxon>Spirosoma</taxon>
    </lineage>
</organism>
<keyword evidence="1" id="KW-0732">Signal</keyword>
<dbReference type="Gene3D" id="2.60.40.10">
    <property type="entry name" value="Immunoglobulins"/>
    <property type="match status" value="1"/>
</dbReference>
<sequence length="390" mass="39640">MNNFLNFLASAVLSLLVICLATHDAQAQTANLSVSTQLDCASGHYLATMQIRASDATSFSIGTSSVFLTYDPNSLTFVSYQSLNFDQNSLCGDQALWDMHSSDGTSPGLFNLTMSLNSTSVSCPLINNTDWVSIGTITFNVKNPDGNPALNFVPNFSSFNAVPANNGVVRIQTGQFTGVNQAGVLRCAPVCSLSLTTPSLPVGQAGSAYNQALAVSGGTAPLAYTVVGGSLPAGLSLSPTTGVISGTPTLATTTSFTVLVTDSQSCSAQSALSITTSAAPVCSLSAVVTPGLCSTANNQYTLTGTLSLTNATAGSLLIADGNLSAIVSITANQTTASFSLAGLTSDGAAHTVSTSLTGCNNTSSTYISPQSCALPPCLSTDCIPITVSRL</sequence>
<dbReference type="AlphaFoldDB" id="A0A2K8Z9I7"/>
<dbReference type="KEGG" id="spir:CWM47_34560"/>
<dbReference type="GO" id="GO:0005509">
    <property type="term" value="F:calcium ion binding"/>
    <property type="evidence" value="ECO:0007669"/>
    <property type="project" value="InterPro"/>
</dbReference>
<keyword evidence="3" id="KW-1185">Reference proteome</keyword>
<evidence type="ECO:0008006" key="4">
    <source>
        <dbReference type="Google" id="ProtNLM"/>
    </source>
</evidence>
<dbReference type="OrthoDB" id="964634at2"/>
<proteinExistence type="predicted"/>
<evidence type="ECO:0000313" key="3">
    <source>
        <dbReference type="Proteomes" id="UP000232883"/>
    </source>
</evidence>
<dbReference type="SUPFAM" id="SSF49313">
    <property type="entry name" value="Cadherin-like"/>
    <property type="match status" value="1"/>
</dbReference>